<dbReference type="Pfam" id="PF00149">
    <property type="entry name" value="Metallophos"/>
    <property type="match status" value="1"/>
</dbReference>
<evidence type="ECO:0000313" key="3">
    <source>
        <dbReference type="Proteomes" id="UP000252770"/>
    </source>
</evidence>
<dbReference type="Proteomes" id="UP000252770">
    <property type="component" value="Unassembled WGS sequence"/>
</dbReference>
<evidence type="ECO:0000313" key="2">
    <source>
        <dbReference type="EMBL" id="RCK68030.1"/>
    </source>
</evidence>
<dbReference type="GO" id="GO:0009245">
    <property type="term" value="P:lipid A biosynthetic process"/>
    <property type="evidence" value="ECO:0007669"/>
    <property type="project" value="TreeGrafter"/>
</dbReference>
<reference evidence="2 3" key="1">
    <citation type="submission" date="2018-07" db="EMBL/GenBank/DDBJ databases">
        <title>Desertimonas flava gen. nov. sp. nov.</title>
        <authorList>
            <person name="Liu S."/>
        </authorList>
    </citation>
    <scope>NUCLEOTIDE SEQUENCE [LARGE SCALE GENOMIC DNA]</scope>
    <source>
        <strain evidence="2 3">16Sb5-5</strain>
    </source>
</reference>
<dbReference type="PROSITE" id="PS51257">
    <property type="entry name" value="PROKAR_LIPOPROTEIN"/>
    <property type="match status" value="1"/>
</dbReference>
<dbReference type="RefSeq" id="WP_114128170.1">
    <property type="nucleotide sequence ID" value="NZ_QOUI01000015.1"/>
</dbReference>
<dbReference type="PANTHER" id="PTHR31302">
    <property type="entry name" value="TRANSMEMBRANE PROTEIN WITH METALLOPHOSPHOESTERASE DOMAIN-RELATED"/>
    <property type="match status" value="1"/>
</dbReference>
<sequence>MSRLRRGAAVVGALGAACLAWGTLVEPRVFRLRRFELPLLPAGSPPVRVLHLSDLHLLPGQRAKLDWVSRLAGLEPDLVVDTGDNLASARSVEPLLRALGRLTERPGAFVLGSNDYFSPQLKNPAAYLWSSPGATPEREEDLPWQTLVQHLSDAGWHDLTSRRATVEVHGVRIELRGTDDAHLDRDDYASVAGEVSPGHDVSIGVTHAPYLRVLDAMAADRVDLVLAGHTHGGQVCLPGGRALVTNCDIEPSRVKGLSSHEARTADGGIHRSALHVSAGLGMSPYAPYRFACPPEASLLTLTARPGL</sequence>
<dbReference type="InterPro" id="IPR004843">
    <property type="entry name" value="Calcineurin-like_PHP"/>
</dbReference>
<name>A0A367YQH4_9ACTN</name>
<organism evidence="2 3">
    <name type="scientific">Desertihabitans brevis</name>
    <dbReference type="NCBI Taxonomy" id="2268447"/>
    <lineage>
        <taxon>Bacteria</taxon>
        <taxon>Bacillati</taxon>
        <taxon>Actinomycetota</taxon>
        <taxon>Actinomycetes</taxon>
        <taxon>Propionibacteriales</taxon>
        <taxon>Propionibacteriaceae</taxon>
        <taxon>Desertihabitans</taxon>
    </lineage>
</organism>
<dbReference type="EMBL" id="QOUI01000015">
    <property type="protein sequence ID" value="RCK68030.1"/>
    <property type="molecule type" value="Genomic_DNA"/>
</dbReference>
<evidence type="ECO:0000259" key="1">
    <source>
        <dbReference type="Pfam" id="PF00149"/>
    </source>
</evidence>
<comment type="caution">
    <text evidence="2">The sequence shown here is derived from an EMBL/GenBank/DDBJ whole genome shotgun (WGS) entry which is preliminary data.</text>
</comment>
<dbReference type="PANTHER" id="PTHR31302:SF20">
    <property type="entry name" value="CONSERVED PROTEIN"/>
    <property type="match status" value="1"/>
</dbReference>
<dbReference type="GO" id="GO:0008758">
    <property type="term" value="F:UDP-2,3-diacylglucosamine hydrolase activity"/>
    <property type="evidence" value="ECO:0007669"/>
    <property type="project" value="TreeGrafter"/>
</dbReference>
<proteinExistence type="predicted"/>
<dbReference type="AlphaFoldDB" id="A0A367YQH4"/>
<dbReference type="Gene3D" id="3.60.21.10">
    <property type="match status" value="1"/>
</dbReference>
<protein>
    <submittedName>
        <fullName evidence="2">Metallophosphoesterase</fullName>
    </submittedName>
</protein>
<dbReference type="GO" id="GO:0016020">
    <property type="term" value="C:membrane"/>
    <property type="evidence" value="ECO:0007669"/>
    <property type="project" value="GOC"/>
</dbReference>
<dbReference type="InterPro" id="IPR029052">
    <property type="entry name" value="Metallo-depent_PP-like"/>
</dbReference>
<dbReference type="InterPro" id="IPR051158">
    <property type="entry name" value="Metallophosphoesterase_sf"/>
</dbReference>
<feature type="domain" description="Calcineurin-like phosphoesterase" evidence="1">
    <location>
        <begin position="48"/>
        <end position="232"/>
    </location>
</feature>
<dbReference type="SUPFAM" id="SSF56300">
    <property type="entry name" value="Metallo-dependent phosphatases"/>
    <property type="match status" value="1"/>
</dbReference>
<accession>A0A367YQH4</accession>
<gene>
    <name evidence="2" type="ORF">DT076_18435</name>
</gene>
<keyword evidence="3" id="KW-1185">Reference proteome</keyword>